<reference evidence="2 3" key="1">
    <citation type="submission" date="2017-06" db="EMBL/GenBank/DDBJ databases">
        <title>Genome sequencing of cyanobaciteial culture collection at National Institute for Environmental Studies (NIES).</title>
        <authorList>
            <person name="Hirose Y."/>
            <person name="Shimura Y."/>
            <person name="Fujisawa T."/>
            <person name="Nakamura Y."/>
            <person name="Kawachi M."/>
        </authorList>
    </citation>
    <scope>NUCLEOTIDE SEQUENCE [LARGE SCALE GENOMIC DNA]</scope>
    <source>
        <strain evidence="2 3">NIES-267</strain>
    </source>
</reference>
<evidence type="ECO:0000256" key="1">
    <source>
        <dbReference type="SAM" id="SignalP"/>
    </source>
</evidence>
<accession>A0A1Z4LPK3</accession>
<keyword evidence="1" id="KW-0732">Signal</keyword>
<protein>
    <submittedName>
        <fullName evidence="2">Uncharacterized protein</fullName>
    </submittedName>
</protein>
<evidence type="ECO:0000313" key="2">
    <source>
        <dbReference type="EMBL" id="BAY83151.1"/>
    </source>
</evidence>
<dbReference type="Proteomes" id="UP000218418">
    <property type="component" value="Chromosome"/>
</dbReference>
<feature type="chain" id="PRO_5013300780" evidence="1">
    <location>
        <begin position="28"/>
        <end position="168"/>
    </location>
</feature>
<dbReference type="EMBL" id="AP018227">
    <property type="protein sequence ID" value="BAY83151.1"/>
    <property type="molecule type" value="Genomic_DNA"/>
</dbReference>
<sequence>MRRSKLIGLILGTSLVLNGLLTDSASAQSSGPSNSNLSNITGSNLSNITGSNLSNVTNNNLSNITGTNVFNPGPFFTKSGELNPQINERAQQLAEELQDAYQSCSVCNPCKLRGFLIGNKPKTTINQTSNSSKKCKKYNTLLSESKTFLNEVNQQVEVVKTSITNRDW</sequence>
<name>A0A1Z4LPK3_9CYAN</name>
<keyword evidence="3" id="KW-1185">Reference proteome</keyword>
<proteinExistence type="predicted"/>
<gene>
    <name evidence="2" type="ORF">NIES267_26380</name>
</gene>
<evidence type="ECO:0000313" key="3">
    <source>
        <dbReference type="Proteomes" id="UP000218418"/>
    </source>
</evidence>
<organism evidence="2 3">
    <name type="scientific">Calothrix parasitica NIES-267</name>
    <dbReference type="NCBI Taxonomy" id="1973488"/>
    <lineage>
        <taxon>Bacteria</taxon>
        <taxon>Bacillati</taxon>
        <taxon>Cyanobacteriota</taxon>
        <taxon>Cyanophyceae</taxon>
        <taxon>Nostocales</taxon>
        <taxon>Calotrichaceae</taxon>
        <taxon>Calothrix</taxon>
    </lineage>
</organism>
<feature type="signal peptide" evidence="1">
    <location>
        <begin position="1"/>
        <end position="27"/>
    </location>
</feature>
<dbReference type="AlphaFoldDB" id="A0A1Z4LPK3"/>